<keyword evidence="7 9" id="KW-0573">Peptidoglycan synthesis</keyword>
<keyword evidence="3" id="KW-0328">Glycosyltransferase</keyword>
<dbReference type="UniPathway" id="UPA00219"/>
<keyword evidence="8 9" id="KW-0961">Cell wall biogenesis/degradation</keyword>
<feature type="active site" description="Proton donor/acceptor" evidence="9">
    <location>
        <position position="195"/>
    </location>
</feature>
<dbReference type="GO" id="GO:0016757">
    <property type="term" value="F:glycosyltransferase activity"/>
    <property type="evidence" value="ECO:0007669"/>
    <property type="project" value="UniProtKB-KW"/>
</dbReference>
<comment type="similarity">
    <text evidence="2">Belongs to the YkuD family.</text>
</comment>
<dbReference type="GO" id="GO:0071972">
    <property type="term" value="F:peptidoglycan L,D-transpeptidase activity"/>
    <property type="evidence" value="ECO:0007669"/>
    <property type="project" value="TreeGrafter"/>
</dbReference>
<dbReference type="PROSITE" id="PS52029">
    <property type="entry name" value="LD_TPASE"/>
    <property type="match status" value="1"/>
</dbReference>
<dbReference type="GO" id="GO:0071555">
    <property type="term" value="P:cell wall organization"/>
    <property type="evidence" value="ECO:0007669"/>
    <property type="project" value="UniProtKB-UniRule"/>
</dbReference>
<dbReference type="GO" id="GO:0005576">
    <property type="term" value="C:extracellular region"/>
    <property type="evidence" value="ECO:0007669"/>
    <property type="project" value="TreeGrafter"/>
</dbReference>
<dbReference type="SUPFAM" id="SSF141523">
    <property type="entry name" value="L,D-transpeptidase catalytic domain-like"/>
    <property type="match status" value="1"/>
</dbReference>
<evidence type="ECO:0000256" key="9">
    <source>
        <dbReference type="PROSITE-ProRule" id="PRU01373"/>
    </source>
</evidence>
<evidence type="ECO:0000256" key="2">
    <source>
        <dbReference type="ARBA" id="ARBA00005992"/>
    </source>
</evidence>
<evidence type="ECO:0000256" key="3">
    <source>
        <dbReference type="ARBA" id="ARBA00022676"/>
    </source>
</evidence>
<feature type="active site" description="Nucleophile" evidence="9">
    <location>
        <position position="211"/>
    </location>
</feature>
<dbReference type="GO" id="GO:0018104">
    <property type="term" value="P:peptidoglycan-protein cross-linking"/>
    <property type="evidence" value="ECO:0007669"/>
    <property type="project" value="TreeGrafter"/>
</dbReference>
<dbReference type="GO" id="GO:0008360">
    <property type="term" value="P:regulation of cell shape"/>
    <property type="evidence" value="ECO:0007669"/>
    <property type="project" value="UniProtKB-UniRule"/>
</dbReference>
<evidence type="ECO:0000256" key="7">
    <source>
        <dbReference type="ARBA" id="ARBA00022984"/>
    </source>
</evidence>
<reference evidence="12" key="1">
    <citation type="submission" date="2016-12" db="EMBL/GenBank/DDBJ databases">
        <authorList>
            <person name="Brunel B."/>
        </authorList>
    </citation>
    <scope>NUCLEOTIDE SEQUENCE [LARGE SCALE GENOMIC DNA]</scope>
</reference>
<keyword evidence="4" id="KW-0808">Transferase</keyword>
<organism evidence="11 12">
    <name type="scientific">Mesorhizobium delmotii</name>
    <dbReference type="NCBI Taxonomy" id="1631247"/>
    <lineage>
        <taxon>Bacteria</taxon>
        <taxon>Pseudomonadati</taxon>
        <taxon>Pseudomonadota</taxon>
        <taxon>Alphaproteobacteria</taxon>
        <taxon>Hyphomicrobiales</taxon>
        <taxon>Phyllobacteriaceae</taxon>
        <taxon>Mesorhizobium</taxon>
    </lineage>
</organism>
<gene>
    <name evidence="11" type="ORF">BQ8482_20038</name>
</gene>
<dbReference type="InterPro" id="IPR038063">
    <property type="entry name" value="Transpep_catalytic_dom"/>
</dbReference>
<dbReference type="Pfam" id="PF03734">
    <property type="entry name" value="YkuD"/>
    <property type="match status" value="1"/>
</dbReference>
<keyword evidence="5" id="KW-0378">Hydrolase</keyword>
<dbReference type="Gene3D" id="2.40.440.10">
    <property type="entry name" value="L,D-transpeptidase catalytic domain-like"/>
    <property type="match status" value="1"/>
</dbReference>
<keyword evidence="12" id="KW-1185">Reference proteome</keyword>
<keyword evidence="6 9" id="KW-0133">Cell shape</keyword>
<evidence type="ECO:0000259" key="10">
    <source>
        <dbReference type="PROSITE" id="PS52029"/>
    </source>
</evidence>
<dbReference type="FunFam" id="2.40.440.10:FF:000002">
    <property type="entry name" value="L,D-transpeptidase ErfK/SrfK"/>
    <property type="match status" value="1"/>
</dbReference>
<accession>A0A2P9AJW6</accession>
<dbReference type="EMBL" id="FUIG01000026">
    <property type="protein sequence ID" value="SJM31423.1"/>
    <property type="molecule type" value="Genomic_DNA"/>
</dbReference>
<dbReference type="Proteomes" id="UP000245698">
    <property type="component" value="Unassembled WGS sequence"/>
</dbReference>
<dbReference type="InterPro" id="IPR005490">
    <property type="entry name" value="LD_TPept_cat_dom"/>
</dbReference>
<proteinExistence type="inferred from homology"/>
<dbReference type="PANTHER" id="PTHR30582:SF24">
    <property type="entry name" value="L,D-TRANSPEPTIDASE ERFK_SRFK-RELATED"/>
    <property type="match status" value="1"/>
</dbReference>
<evidence type="ECO:0000256" key="5">
    <source>
        <dbReference type="ARBA" id="ARBA00022801"/>
    </source>
</evidence>
<evidence type="ECO:0000313" key="12">
    <source>
        <dbReference type="Proteomes" id="UP000245698"/>
    </source>
</evidence>
<comment type="pathway">
    <text evidence="1 9">Cell wall biogenesis; peptidoglycan biosynthesis.</text>
</comment>
<sequence>MGCRAGRSGARLGKSMTGKLMIAGRAALQRKSLTAIVAVAFGLVAVAALAAGTQVFDPKTRKWVDYDRTKARKYYAAHNEVPEAFRPQMVKFRTAEVPGTIIIDGNQHFLYLVQPGQRAMRYGIGVGREGFGWAGIVRVGRMAEWPTWTPPAEMIARDPNAVKHAGGMPGGPDNPLGARALYLYERDQDTIYRIHGTPEPWTIGLDVSSGCIRMRNDDITDLASRVKVGAKVIVLMQGAALYKGV</sequence>
<dbReference type="AlphaFoldDB" id="A0A2P9AJW6"/>
<evidence type="ECO:0000256" key="8">
    <source>
        <dbReference type="ARBA" id="ARBA00023316"/>
    </source>
</evidence>
<protein>
    <submittedName>
        <fullName evidence="11">Carnitine operon oxidoreductase</fullName>
    </submittedName>
</protein>
<dbReference type="CDD" id="cd16913">
    <property type="entry name" value="YkuD_like"/>
    <property type="match status" value="1"/>
</dbReference>
<feature type="domain" description="L,D-TPase catalytic" evidence="10">
    <location>
        <begin position="99"/>
        <end position="235"/>
    </location>
</feature>
<dbReference type="InterPro" id="IPR050979">
    <property type="entry name" value="LD-transpeptidase"/>
</dbReference>
<dbReference type="PANTHER" id="PTHR30582">
    <property type="entry name" value="L,D-TRANSPEPTIDASE"/>
    <property type="match status" value="1"/>
</dbReference>
<evidence type="ECO:0000256" key="4">
    <source>
        <dbReference type="ARBA" id="ARBA00022679"/>
    </source>
</evidence>
<evidence type="ECO:0000313" key="11">
    <source>
        <dbReference type="EMBL" id="SJM31423.1"/>
    </source>
</evidence>
<evidence type="ECO:0000256" key="6">
    <source>
        <dbReference type="ARBA" id="ARBA00022960"/>
    </source>
</evidence>
<evidence type="ECO:0000256" key="1">
    <source>
        <dbReference type="ARBA" id="ARBA00004752"/>
    </source>
</evidence>
<name>A0A2P9AJW6_9HYPH</name>